<feature type="domain" description="GNAT-like C-terminal" evidence="1">
    <location>
        <begin position="82"/>
        <end position="123"/>
    </location>
</feature>
<evidence type="ECO:0000313" key="2">
    <source>
        <dbReference type="EMBL" id="QOV19367.1"/>
    </source>
</evidence>
<reference evidence="2 3" key="1">
    <citation type="submission" date="2020-10" db="EMBL/GenBank/DDBJ databases">
        <title>Blautia liquoris sp.nov., isolated from the mud in a fermentation cellar used for the production of Chinese strong-flavoured liquor.</title>
        <authorList>
            <person name="Lu L."/>
        </authorList>
    </citation>
    <scope>NUCLEOTIDE SEQUENCE [LARGE SCALE GENOMIC DNA]</scope>
    <source>
        <strain evidence="2 3">LZLJ-3</strain>
    </source>
</reference>
<dbReference type="EMBL" id="CP063304">
    <property type="protein sequence ID" value="QOV19367.1"/>
    <property type="molecule type" value="Genomic_DNA"/>
</dbReference>
<dbReference type="Proteomes" id="UP000593601">
    <property type="component" value="Chromosome"/>
</dbReference>
<evidence type="ECO:0000313" key="3">
    <source>
        <dbReference type="Proteomes" id="UP000593601"/>
    </source>
</evidence>
<proteinExistence type="predicted"/>
<accession>A0A7M2RIK1</accession>
<sequence>MQYEYSSFFLDEYSLNGVTLKKGDKVINMHIPSSGSFSEKTRMDSYQRAYRFFEKDFPEKTVPIVCSSWLLYPGYRDITDSWRIFGKDAGKPPVDLPRDTSLQKAFAEYLEKGGTPGVGYGILFSTCSK</sequence>
<name>A0A7M2RIK1_9FIRM</name>
<dbReference type="InterPro" id="IPR041644">
    <property type="entry name" value="GNAT_C"/>
</dbReference>
<protein>
    <recommendedName>
        <fullName evidence="1">GNAT-like C-terminal domain-containing protein</fullName>
    </recommendedName>
</protein>
<dbReference type="AlphaFoldDB" id="A0A7M2RIK1"/>
<feature type="domain" description="GNAT-like C-terminal" evidence="1">
    <location>
        <begin position="2"/>
        <end position="78"/>
    </location>
</feature>
<evidence type="ECO:0000259" key="1">
    <source>
        <dbReference type="Pfam" id="PF18164"/>
    </source>
</evidence>
<organism evidence="2 3">
    <name type="scientific">Blautia liquoris</name>
    <dbReference type="NCBI Taxonomy" id="2779518"/>
    <lineage>
        <taxon>Bacteria</taxon>
        <taxon>Bacillati</taxon>
        <taxon>Bacillota</taxon>
        <taxon>Clostridia</taxon>
        <taxon>Lachnospirales</taxon>
        <taxon>Lachnospiraceae</taxon>
        <taxon>Blautia</taxon>
    </lineage>
</organism>
<gene>
    <name evidence="2" type="ORF">INP51_15765</name>
</gene>
<dbReference type="Pfam" id="PF18164">
    <property type="entry name" value="GNAT_C"/>
    <property type="match status" value="2"/>
</dbReference>
<keyword evidence="3" id="KW-1185">Reference proteome</keyword>
<dbReference type="Gene3D" id="3.40.630.120">
    <property type="match status" value="2"/>
</dbReference>
<dbReference type="KEGG" id="bliq:INP51_15765"/>